<dbReference type="Pfam" id="PF04230">
    <property type="entry name" value="PS_pyruv_trans"/>
    <property type="match status" value="1"/>
</dbReference>
<dbReference type="EMBL" id="FOQT01000002">
    <property type="protein sequence ID" value="SFI09587.1"/>
    <property type="molecule type" value="Genomic_DNA"/>
</dbReference>
<sequence>MKKIGIITLFGYQNYGNRLQMFAVQKVYEKLGFTSEILKYKLPETKDSLWIRAKVFLHYLFFLRSNLAVYFLKRKRISNFKKHASHYYKETKYYFDPLKIEKNFHVNYSFFSVGSDQIWGSFANSMSDFIFLKFAPKIKRIAFSPSFGSSDIKEKFRKNFTDGLLGFENLSVREESGAEIVKNFTGKNVEILCDPTMCLSKNEWLDFSAIPENKPAGKYIITYFLGEMPQGATNVLNKISNDFEIVELNNLKVSKYYDIDPSEWVDLINGSALFLTDSFHGVVFSIILKTPFVVYTRIGGENMQTRITNILEKFNLQNRFKMDFKDKSLFRVDFSQTEKIIEQEREKVNKFLQNSLNI</sequence>
<dbReference type="OrthoDB" id="9799278at2"/>
<dbReference type="GO" id="GO:0016740">
    <property type="term" value="F:transferase activity"/>
    <property type="evidence" value="ECO:0007669"/>
    <property type="project" value="UniProtKB-KW"/>
</dbReference>
<proteinExistence type="predicted"/>
<dbReference type="Proteomes" id="UP000198931">
    <property type="component" value="Unassembled WGS sequence"/>
</dbReference>
<evidence type="ECO:0000259" key="1">
    <source>
        <dbReference type="Pfam" id="PF04230"/>
    </source>
</evidence>
<dbReference type="STRING" id="1125876.SAMN05443292_1327"/>
<keyword evidence="2" id="KW-0808">Transferase</keyword>
<dbReference type="InterPro" id="IPR007345">
    <property type="entry name" value="Polysacch_pyruvyl_Trfase"/>
</dbReference>
<organism evidence="2 3">
    <name type="scientific">Halpernia frigidisoli</name>
    <dbReference type="NCBI Taxonomy" id="1125876"/>
    <lineage>
        <taxon>Bacteria</taxon>
        <taxon>Pseudomonadati</taxon>
        <taxon>Bacteroidota</taxon>
        <taxon>Flavobacteriia</taxon>
        <taxon>Flavobacteriales</taxon>
        <taxon>Weeksellaceae</taxon>
        <taxon>Chryseobacterium group</taxon>
        <taxon>Halpernia</taxon>
    </lineage>
</organism>
<gene>
    <name evidence="2" type="ORF">SAMN05443292_1327</name>
</gene>
<dbReference type="RefSeq" id="WP_090079351.1">
    <property type="nucleotide sequence ID" value="NZ_FOQT01000002.1"/>
</dbReference>
<accession>A0A1I3FEI7</accession>
<evidence type="ECO:0000313" key="3">
    <source>
        <dbReference type="Proteomes" id="UP000198931"/>
    </source>
</evidence>
<keyword evidence="3" id="KW-1185">Reference proteome</keyword>
<reference evidence="2 3" key="1">
    <citation type="submission" date="2016-10" db="EMBL/GenBank/DDBJ databases">
        <authorList>
            <person name="de Groot N.N."/>
        </authorList>
    </citation>
    <scope>NUCLEOTIDE SEQUENCE [LARGE SCALE GENOMIC DNA]</scope>
    <source>
        <strain evidence="2 3">DSM 26000</strain>
    </source>
</reference>
<evidence type="ECO:0000313" key="2">
    <source>
        <dbReference type="EMBL" id="SFI09587.1"/>
    </source>
</evidence>
<dbReference type="AlphaFoldDB" id="A0A1I3FEI7"/>
<name>A0A1I3FEI7_9FLAO</name>
<protein>
    <submittedName>
        <fullName evidence="2">Polysaccharide pyruvyl transferase</fullName>
    </submittedName>
</protein>
<feature type="domain" description="Polysaccharide pyruvyl transferase" evidence="1">
    <location>
        <begin position="14"/>
        <end position="295"/>
    </location>
</feature>